<evidence type="ECO:0000313" key="2">
    <source>
        <dbReference type="Proteomes" id="UP001489897"/>
    </source>
</evidence>
<protein>
    <submittedName>
        <fullName evidence="1">Uncharacterized protein</fullName>
    </submittedName>
</protein>
<dbReference type="Proteomes" id="UP001489897">
    <property type="component" value="Unassembled WGS sequence"/>
</dbReference>
<reference evidence="1 2" key="1">
    <citation type="submission" date="2024-01" db="EMBL/GenBank/DDBJ databases">
        <title>The diversity of rhizobia nodulating Mimosa spp. in eleven states of Brazil covering several biomes is determined by host plant, location, and edaphic factors.</title>
        <authorList>
            <person name="Rouws L."/>
            <person name="Barauna A."/>
            <person name="Beukes C."/>
            <person name="De Faria S.M."/>
            <person name="Gross E."/>
            <person name="Dos Reis Junior F.B."/>
            <person name="Simon M."/>
            <person name="Maluk M."/>
            <person name="Odee D.W."/>
            <person name="Kenicer G."/>
            <person name="Young J.P.W."/>
            <person name="Reis V.M."/>
            <person name="Zilli J."/>
            <person name="James E.K."/>
        </authorList>
    </citation>
    <scope>NUCLEOTIDE SEQUENCE [LARGE SCALE GENOMIC DNA]</scope>
    <source>
        <strain evidence="1 2">JPY167</strain>
    </source>
</reference>
<accession>A0ABU9RMZ0</accession>
<proteinExistence type="predicted"/>
<evidence type="ECO:0000313" key="1">
    <source>
        <dbReference type="EMBL" id="MEM5421450.1"/>
    </source>
</evidence>
<keyword evidence="2" id="KW-1185">Reference proteome</keyword>
<organism evidence="1 2">
    <name type="scientific">Paraburkholderia ferrariae</name>
    <dbReference type="NCBI Taxonomy" id="386056"/>
    <lineage>
        <taxon>Bacteria</taxon>
        <taxon>Pseudomonadati</taxon>
        <taxon>Pseudomonadota</taxon>
        <taxon>Betaproteobacteria</taxon>
        <taxon>Burkholderiales</taxon>
        <taxon>Burkholderiaceae</taxon>
        <taxon>Paraburkholderia</taxon>
    </lineage>
</organism>
<sequence length="51" mass="5359">MNRHFAVMSRLRCSCRGPRPDAGGYAPPGKGTLMLLDPASLCARVAEGATV</sequence>
<dbReference type="RefSeq" id="WP_176732809.1">
    <property type="nucleotide sequence ID" value="NZ_JAYMRV010000003.1"/>
</dbReference>
<name>A0ABU9RMZ0_9BURK</name>
<gene>
    <name evidence="1" type="ORF">VSR73_10305</name>
</gene>
<comment type="caution">
    <text evidence="1">The sequence shown here is derived from an EMBL/GenBank/DDBJ whole genome shotgun (WGS) entry which is preliminary data.</text>
</comment>
<dbReference type="EMBL" id="JAYMRV010000003">
    <property type="protein sequence ID" value="MEM5421450.1"/>
    <property type="molecule type" value="Genomic_DNA"/>
</dbReference>